<dbReference type="EMBL" id="CP094532">
    <property type="protein sequence ID" value="UOE41491.1"/>
    <property type="molecule type" value="Genomic_DNA"/>
</dbReference>
<reference evidence="2 3" key="1">
    <citation type="submission" date="2022-03" db="EMBL/GenBank/DDBJ databases">
        <title>Chryseobacterium sp. isolated from particulate matters in swine house.</title>
        <authorList>
            <person name="Won M."/>
            <person name="Kim S.-J."/>
            <person name="Kwon S.-W."/>
        </authorList>
    </citation>
    <scope>NUCLEOTIDE SEQUENCE [LARGE SCALE GENOMIC DNA]</scope>
    <source>
        <strain evidence="2 3">SC2-2</strain>
    </source>
</reference>
<feature type="chain" id="PRO_5046525230" evidence="1">
    <location>
        <begin position="20"/>
        <end position="68"/>
    </location>
</feature>
<feature type="signal peptide" evidence="1">
    <location>
        <begin position="1"/>
        <end position="19"/>
    </location>
</feature>
<evidence type="ECO:0000313" key="3">
    <source>
        <dbReference type="Proteomes" id="UP000831460"/>
    </source>
</evidence>
<sequence length="68" mass="7592">MNRKFLLAAAFLSATFVFAQEAPSKLITGKNGLHAEFLRFDKNAPDFQGLPVLFNESSRQFSNAEARN</sequence>
<dbReference type="RefSeq" id="WP_243550257.1">
    <property type="nucleotide sequence ID" value="NZ_CP094532.1"/>
</dbReference>
<dbReference type="Proteomes" id="UP000831460">
    <property type="component" value="Chromosome"/>
</dbReference>
<evidence type="ECO:0000313" key="2">
    <source>
        <dbReference type="EMBL" id="UOE41491.1"/>
    </source>
</evidence>
<protein>
    <submittedName>
        <fullName evidence="2">Uncharacterized protein</fullName>
    </submittedName>
</protein>
<keyword evidence="3" id="KW-1185">Reference proteome</keyword>
<evidence type="ECO:0000256" key="1">
    <source>
        <dbReference type="SAM" id="SignalP"/>
    </source>
</evidence>
<proteinExistence type="predicted"/>
<organism evidence="2 3">
    <name type="scientific">Chryseobacterium suipulveris</name>
    <dbReference type="NCBI Taxonomy" id="2929800"/>
    <lineage>
        <taxon>Bacteria</taxon>
        <taxon>Pseudomonadati</taxon>
        <taxon>Bacteroidota</taxon>
        <taxon>Flavobacteriia</taxon>
        <taxon>Flavobacteriales</taxon>
        <taxon>Weeksellaceae</taxon>
        <taxon>Chryseobacterium group</taxon>
        <taxon>Chryseobacterium</taxon>
    </lineage>
</organism>
<name>A0ABY4BUG8_9FLAO</name>
<accession>A0ABY4BUG8</accession>
<gene>
    <name evidence="2" type="ORF">MTP09_02285</name>
</gene>
<keyword evidence="1" id="KW-0732">Signal</keyword>